<dbReference type="InterPro" id="IPR013783">
    <property type="entry name" value="Ig-like_fold"/>
</dbReference>
<proteinExistence type="predicted"/>
<keyword evidence="2" id="KW-1185">Reference proteome</keyword>
<evidence type="ECO:0008006" key="3">
    <source>
        <dbReference type="Google" id="ProtNLM"/>
    </source>
</evidence>
<dbReference type="SUPFAM" id="SSF48726">
    <property type="entry name" value="Immunoglobulin"/>
    <property type="match status" value="1"/>
</dbReference>
<evidence type="ECO:0000313" key="1">
    <source>
        <dbReference type="Ensembl" id="ENSXCOP00000004098.1"/>
    </source>
</evidence>
<reference evidence="1" key="2">
    <citation type="submission" date="2025-09" db="UniProtKB">
        <authorList>
            <consortium name="Ensembl"/>
        </authorList>
    </citation>
    <scope>IDENTIFICATION</scope>
</reference>
<dbReference type="Gene3D" id="2.60.40.10">
    <property type="entry name" value="Immunoglobulins"/>
    <property type="match status" value="1"/>
</dbReference>
<protein>
    <recommendedName>
        <fullName evidence="3">Immunoglobulin V-set domain-containing protein</fullName>
    </recommendedName>
</protein>
<organism evidence="1 2">
    <name type="scientific">Xiphophorus couchianus</name>
    <name type="common">Monterrey platyfish</name>
    <dbReference type="NCBI Taxonomy" id="32473"/>
    <lineage>
        <taxon>Eukaryota</taxon>
        <taxon>Metazoa</taxon>
        <taxon>Chordata</taxon>
        <taxon>Craniata</taxon>
        <taxon>Vertebrata</taxon>
        <taxon>Euteleostomi</taxon>
        <taxon>Actinopterygii</taxon>
        <taxon>Neopterygii</taxon>
        <taxon>Teleostei</taxon>
        <taxon>Neoteleostei</taxon>
        <taxon>Acanthomorphata</taxon>
        <taxon>Ovalentaria</taxon>
        <taxon>Atherinomorphae</taxon>
        <taxon>Cyprinodontiformes</taxon>
        <taxon>Poeciliidae</taxon>
        <taxon>Poeciliinae</taxon>
        <taxon>Xiphophorus</taxon>
    </lineage>
</organism>
<evidence type="ECO:0000313" key="2">
    <source>
        <dbReference type="Proteomes" id="UP000261380"/>
    </source>
</evidence>
<dbReference type="AlphaFoldDB" id="A0A3B5KVE8"/>
<reference evidence="1" key="1">
    <citation type="submission" date="2025-08" db="UniProtKB">
        <authorList>
            <consortium name="Ensembl"/>
        </authorList>
    </citation>
    <scope>IDENTIFICATION</scope>
</reference>
<name>A0A3B5KVE8_9TELE</name>
<accession>A0A3B5KVE8</accession>
<dbReference type="Ensembl" id="ENSXCOT00000004142.1">
    <property type="protein sequence ID" value="ENSXCOP00000004098.1"/>
    <property type="gene ID" value="ENSXCOG00000003219.1"/>
</dbReference>
<dbReference type="Proteomes" id="UP000261380">
    <property type="component" value="Unplaced"/>
</dbReference>
<dbReference type="GeneTree" id="ENSGT01110000271598"/>
<sequence length="117" mass="13863">MSQWHELLTNAVGYKLHCFKFYNETNRAEIFSLKREKVKVAENNRTEFTIDTGTLKIINVTWNDTGLYVVERYDKNGKREADIKFNLQVQGKFTFLKSYFSASCCNFWSMFSFPIIF</sequence>
<dbReference type="InterPro" id="IPR036179">
    <property type="entry name" value="Ig-like_dom_sf"/>
</dbReference>